<comment type="caution">
    <text evidence="5">The sequence shown here is derived from an EMBL/GenBank/DDBJ whole genome shotgun (WGS) entry which is preliminary data.</text>
</comment>
<evidence type="ECO:0000313" key="6">
    <source>
        <dbReference type="Proteomes" id="UP000005396"/>
    </source>
</evidence>
<dbReference type="Pfam" id="PF01546">
    <property type="entry name" value="Peptidase_M20"/>
    <property type="match status" value="1"/>
</dbReference>
<reference evidence="5 6" key="1">
    <citation type="submission" date="2007-08" db="EMBL/GenBank/DDBJ databases">
        <authorList>
            <person name="Fulton L."/>
            <person name="Clifton S."/>
            <person name="Fulton B."/>
            <person name="Xu J."/>
            <person name="Minx P."/>
            <person name="Pepin K.H."/>
            <person name="Johnson M."/>
            <person name="Thiruvilangam P."/>
            <person name="Bhonagiri V."/>
            <person name="Nash W.E."/>
            <person name="Mardis E.R."/>
            <person name="Wilson R.K."/>
        </authorList>
    </citation>
    <scope>NUCLEOTIDE SEQUENCE [LARGE SCALE GENOMIC DNA]</scope>
    <source>
        <strain evidence="6">ATCC BAA-613 / DSM 15670 / CCUG 46953 / JCM 12243 / WAL 16351</strain>
    </source>
</reference>
<keyword evidence="1" id="KW-0645">Protease</keyword>
<dbReference type="Gene3D" id="3.30.70.360">
    <property type="match status" value="1"/>
</dbReference>
<evidence type="ECO:0000256" key="1">
    <source>
        <dbReference type="ARBA" id="ARBA00022670"/>
    </source>
</evidence>
<dbReference type="Proteomes" id="UP000005396">
    <property type="component" value="Unassembled WGS sequence"/>
</dbReference>
<dbReference type="Gene3D" id="3.40.630.10">
    <property type="entry name" value="Zn peptidases"/>
    <property type="match status" value="1"/>
</dbReference>
<proteinExistence type="predicted"/>
<dbReference type="PaxDb" id="411902-CLOBOL_00777"/>
<dbReference type="NCBIfam" id="NF006579">
    <property type="entry name" value="PRK09104.1"/>
    <property type="match status" value="1"/>
</dbReference>
<reference evidence="5 6" key="2">
    <citation type="submission" date="2007-09" db="EMBL/GenBank/DDBJ databases">
        <title>Draft genome sequence of Clostridium bolteae (ATCC BAA-613).</title>
        <authorList>
            <person name="Sudarsanam P."/>
            <person name="Ley R."/>
            <person name="Guruge J."/>
            <person name="Turnbaugh P.J."/>
            <person name="Mahowald M."/>
            <person name="Liep D."/>
            <person name="Gordon J."/>
        </authorList>
    </citation>
    <scope>NUCLEOTIDE SEQUENCE [LARGE SCALE GENOMIC DNA]</scope>
    <source>
        <strain evidence="6">ATCC BAA-613 / DSM 15670 / CCUG 46953 / JCM 12243 / WAL 16351</strain>
    </source>
</reference>
<dbReference type="GO" id="GO:0008233">
    <property type="term" value="F:peptidase activity"/>
    <property type="evidence" value="ECO:0007669"/>
    <property type="project" value="UniProtKB-KW"/>
</dbReference>
<dbReference type="HOGENOM" id="CLU_029469_2_1_9"/>
<dbReference type="PANTHER" id="PTHR43270:SF8">
    <property type="entry name" value="DI- AND TRIPEPTIDASE DUG2-RELATED"/>
    <property type="match status" value="1"/>
</dbReference>
<dbReference type="GO" id="GO:0006508">
    <property type="term" value="P:proteolysis"/>
    <property type="evidence" value="ECO:0007669"/>
    <property type="project" value="UniProtKB-KW"/>
</dbReference>
<evidence type="ECO:0000256" key="2">
    <source>
        <dbReference type="ARBA" id="ARBA00022723"/>
    </source>
</evidence>
<keyword evidence="3" id="KW-0378">Hydrolase</keyword>
<dbReference type="EMBL" id="ABCC02000010">
    <property type="protein sequence ID" value="EDP18843.1"/>
    <property type="molecule type" value="Genomic_DNA"/>
</dbReference>
<keyword evidence="2" id="KW-0479">Metal-binding</keyword>
<sequence>MRGDGMKEIFEYIEQHHDAYLEELFTFLRCKSISTRDEGVKECAELLAGIMEKSKIKASIYPTDRHPIVYGERIEDETLPTMLVYGHYDVQPPEPLGEWESEPFEPTIRDGKIFCRGVSDDKSQLFTHIKAAQAWAEVKGRLPVNIKYLFEGEEEIGSPDLLPFVESHKELLKCDVCFYSDSHYHESGRPQINLGVKGLCYVEITLREAETDLHSMMATCIQNPAWRMVKLLNTMRDAEGNITIDGFYDDVRPLNQLEIDAVSKIPSDNEVLKKQYGVDHFIKGRKSDNFYYNLIFEPTCNIAGISSGFTGNGSKTVLPREAVVKIDMRLVPGQTPDKIYETLRRHLDNHGFEDAQLKHYGMVTPSRTPVDHPYVEVAAQALREGFHEEPVIFPGIGGVAPDFVFTGHLGVPSIVIPYAAADQKNHAPNESMVLDGFFKGIRTSAALPYYLAKKTQA</sequence>
<evidence type="ECO:0000256" key="3">
    <source>
        <dbReference type="ARBA" id="ARBA00022801"/>
    </source>
</evidence>
<organism evidence="5 6">
    <name type="scientific">Enterocloster bolteae (strain ATCC BAA-613 / DSM 15670 / CCUG 46953 / JCM 12243 / WAL 16351)</name>
    <name type="common">Clostridium bolteae</name>
    <dbReference type="NCBI Taxonomy" id="411902"/>
    <lineage>
        <taxon>Bacteria</taxon>
        <taxon>Bacillati</taxon>
        <taxon>Bacillota</taxon>
        <taxon>Clostridia</taxon>
        <taxon>Lachnospirales</taxon>
        <taxon>Lachnospiraceae</taxon>
        <taxon>Enterocloster</taxon>
    </lineage>
</organism>
<dbReference type="GO" id="GO:0046872">
    <property type="term" value="F:metal ion binding"/>
    <property type="evidence" value="ECO:0007669"/>
    <property type="project" value="UniProtKB-KW"/>
</dbReference>
<dbReference type="InterPro" id="IPR051458">
    <property type="entry name" value="Cyt/Met_Dipeptidase"/>
</dbReference>
<feature type="domain" description="Peptidase M20 dimerisation" evidence="4">
    <location>
        <begin position="195"/>
        <end position="353"/>
    </location>
</feature>
<dbReference type="eggNOG" id="COG0624">
    <property type="taxonomic scope" value="Bacteria"/>
</dbReference>
<dbReference type="SUPFAM" id="SSF53187">
    <property type="entry name" value="Zn-dependent exopeptidases"/>
    <property type="match status" value="1"/>
</dbReference>
<dbReference type="Pfam" id="PF07687">
    <property type="entry name" value="M20_dimer"/>
    <property type="match status" value="1"/>
</dbReference>
<evidence type="ECO:0000313" key="5">
    <source>
        <dbReference type="EMBL" id="EDP18843.1"/>
    </source>
</evidence>
<dbReference type="InterPro" id="IPR002933">
    <property type="entry name" value="Peptidase_M20"/>
</dbReference>
<gene>
    <name evidence="5" type="ORF">CLOBOL_00777</name>
</gene>
<dbReference type="AlphaFoldDB" id="A8RIT2"/>
<name>A8RIT2_ENTBW</name>
<evidence type="ECO:0000259" key="4">
    <source>
        <dbReference type="Pfam" id="PF07687"/>
    </source>
</evidence>
<dbReference type="PANTHER" id="PTHR43270">
    <property type="entry name" value="BETA-ALA-HIS DIPEPTIDASE"/>
    <property type="match status" value="1"/>
</dbReference>
<dbReference type="InterPro" id="IPR011650">
    <property type="entry name" value="Peptidase_M20_dimer"/>
</dbReference>
<dbReference type="NCBIfam" id="NF005034">
    <property type="entry name" value="PRK06446.1"/>
    <property type="match status" value="1"/>
</dbReference>
<accession>A8RIT2</accession>
<protein>
    <recommendedName>
        <fullName evidence="4">Peptidase M20 dimerisation domain-containing protein</fullName>
    </recommendedName>
</protein>